<name>A0A8I1DG25_ACIBZ</name>
<proteinExistence type="predicted"/>
<dbReference type="AlphaFoldDB" id="A0A8I1DG25"/>
<dbReference type="Proteomes" id="UP000644140">
    <property type="component" value="Chromosome"/>
</dbReference>
<dbReference type="RefSeq" id="WP_151781542.1">
    <property type="nucleotide sequence ID" value="NZ_BKNL01000076.1"/>
</dbReference>
<evidence type="ECO:0000313" key="2">
    <source>
        <dbReference type="Proteomes" id="UP000644140"/>
    </source>
</evidence>
<sequence>MKKITLIFVFFASISFSNAAPQQPVSDKEHESNCRDLMEIAHTVMQEKQKGMSLKEMLERNDHANESESNQYLYEMIQLIIRDAFTQSESADKNRQLSNFSSKYYLGCMEMYKPLY</sequence>
<gene>
    <name evidence="1" type="ORF">I9054_008020</name>
</gene>
<organism evidence="1 2">
    <name type="scientific">Acinetobacter bereziniae</name>
    <name type="common">Acinetobacter genomosp. 10</name>
    <dbReference type="NCBI Taxonomy" id="106648"/>
    <lineage>
        <taxon>Bacteria</taxon>
        <taxon>Pseudomonadati</taxon>
        <taxon>Pseudomonadota</taxon>
        <taxon>Gammaproteobacteria</taxon>
        <taxon>Moraxellales</taxon>
        <taxon>Moraxellaceae</taxon>
        <taxon>Acinetobacter</taxon>
    </lineage>
</organism>
<reference evidence="1" key="1">
    <citation type="submission" date="2022-02" db="EMBL/GenBank/DDBJ databases">
        <title>Characterization of Tn125 harboring carbapenem-resistant Acinetobacter bereziniae clinical isolates.</title>
        <authorList>
            <person name="Wong N.-K."/>
            <person name="Pan Q."/>
        </authorList>
    </citation>
    <scope>NUCLEOTIDE SEQUENCE</scope>
    <source>
        <strain evidence="1">GD03393</strain>
    </source>
</reference>
<protein>
    <submittedName>
        <fullName evidence="1">Uncharacterized protein</fullName>
    </submittedName>
</protein>
<evidence type="ECO:0000313" key="1">
    <source>
        <dbReference type="EMBL" id="UUN99383.1"/>
    </source>
</evidence>
<dbReference type="EMBL" id="CP092085">
    <property type="protein sequence ID" value="UUN99383.1"/>
    <property type="molecule type" value="Genomic_DNA"/>
</dbReference>
<accession>A0A8I1DG25</accession>